<dbReference type="Proteomes" id="UP000053825">
    <property type="component" value="Unassembled WGS sequence"/>
</dbReference>
<organism evidence="2 3">
    <name type="scientific">Habropoda laboriosa</name>
    <dbReference type="NCBI Taxonomy" id="597456"/>
    <lineage>
        <taxon>Eukaryota</taxon>
        <taxon>Metazoa</taxon>
        <taxon>Ecdysozoa</taxon>
        <taxon>Arthropoda</taxon>
        <taxon>Hexapoda</taxon>
        <taxon>Insecta</taxon>
        <taxon>Pterygota</taxon>
        <taxon>Neoptera</taxon>
        <taxon>Endopterygota</taxon>
        <taxon>Hymenoptera</taxon>
        <taxon>Apocrita</taxon>
        <taxon>Aculeata</taxon>
        <taxon>Apoidea</taxon>
        <taxon>Anthophila</taxon>
        <taxon>Apidae</taxon>
        <taxon>Habropoda</taxon>
    </lineage>
</organism>
<accession>A0A0L7R6B5</accession>
<reference evidence="2 3" key="1">
    <citation type="submission" date="2015-07" db="EMBL/GenBank/DDBJ databases">
        <title>The genome of Habropoda laboriosa.</title>
        <authorList>
            <person name="Pan H."/>
            <person name="Kapheim K."/>
        </authorList>
    </citation>
    <scope>NUCLEOTIDE SEQUENCE [LARGE SCALE GENOMIC DNA]</scope>
    <source>
        <strain evidence="2">0110345459</strain>
    </source>
</reference>
<evidence type="ECO:0000313" key="2">
    <source>
        <dbReference type="EMBL" id="KOC66415.1"/>
    </source>
</evidence>
<feature type="region of interest" description="Disordered" evidence="1">
    <location>
        <begin position="17"/>
        <end position="71"/>
    </location>
</feature>
<keyword evidence="3" id="KW-1185">Reference proteome</keyword>
<evidence type="ECO:0000256" key="1">
    <source>
        <dbReference type="SAM" id="MobiDB-lite"/>
    </source>
</evidence>
<sequence length="194" mass="21387">MEDVNFVGFLRIVSHSRDPARRSNGGSSSSRRSRGATNGINRANRRQDKLGNASKKVTSLKHEPDDSDARYSRRTVLAMAPRPVSIPSIHRCCIDQVGVPTSDKDKSPSTFLANVAFRSSFEIGEDRRSSKHGLLKRLSEQQRSGIWGSLSVSANPKREYIACGRRRTKDPAPSEAGVVKEIGQEILPDSGDKR</sequence>
<feature type="compositionally biased region" description="Basic and acidic residues" evidence="1">
    <location>
        <begin position="60"/>
        <end position="71"/>
    </location>
</feature>
<dbReference type="EMBL" id="KQ414646">
    <property type="protein sequence ID" value="KOC66415.1"/>
    <property type="molecule type" value="Genomic_DNA"/>
</dbReference>
<gene>
    <name evidence="2" type="ORF">WH47_08808</name>
</gene>
<dbReference type="AlphaFoldDB" id="A0A0L7R6B5"/>
<protein>
    <submittedName>
        <fullName evidence="2">Uncharacterized protein</fullName>
    </submittedName>
</protein>
<proteinExistence type="predicted"/>
<name>A0A0L7R6B5_9HYME</name>
<evidence type="ECO:0000313" key="3">
    <source>
        <dbReference type="Proteomes" id="UP000053825"/>
    </source>
</evidence>